<feature type="region of interest" description="Disordered" evidence="1">
    <location>
        <begin position="24"/>
        <end position="55"/>
    </location>
</feature>
<gene>
    <name evidence="2" type="ORF">LSH36_1127g00059</name>
</gene>
<feature type="compositionally biased region" description="Basic and acidic residues" evidence="1">
    <location>
        <begin position="258"/>
        <end position="273"/>
    </location>
</feature>
<feature type="compositionally biased region" description="Basic residues" evidence="1">
    <location>
        <begin position="317"/>
        <end position="332"/>
    </location>
</feature>
<reference evidence="2" key="1">
    <citation type="journal article" date="2023" name="Mol. Biol. Evol.">
        <title>Third-Generation Sequencing Reveals the Adaptive Role of the Epigenome in Three Deep-Sea Polychaetes.</title>
        <authorList>
            <person name="Perez M."/>
            <person name="Aroh O."/>
            <person name="Sun Y."/>
            <person name="Lan Y."/>
            <person name="Juniper S.K."/>
            <person name="Young C.R."/>
            <person name="Angers B."/>
            <person name="Qian P.Y."/>
        </authorList>
    </citation>
    <scope>NUCLEOTIDE SEQUENCE</scope>
    <source>
        <strain evidence="2">P08H-3</strain>
    </source>
</reference>
<proteinExistence type="predicted"/>
<sequence length="358" mass="41290">MATTKKASETGWFYHAPAKMANREQVIPPPPSQIPGLSNLPDEGPEENRNKMWIKDTDSPYIKLAKQGGRPDLLRYMSPKPPAEKAKGYPRCDWYYHDDILAEEEPKQPAEDHMFMLPDYMVHQEWPGQKKVEEIESPETAANIAPFAYDQKTAFSRESMNPTDKTVKLPEIKPSGYGVRNEKYQNKSVKHAPIMRREPIIPQAELESGKIRYNSMPKEQPDNVVMGKLLAHGYMEDWEVQRQEWTNKQKKVQQKFDAQNRIHAEKNQTEYQEKMATSPVRNLPPAGVTTKREIHGRQQKSQVKGNQTPEKELFKLSKFKKVPARTVSHRSQSHSSNPILPDYDPVEPRATRRPQPVM</sequence>
<dbReference type="Proteomes" id="UP001208570">
    <property type="component" value="Unassembled WGS sequence"/>
</dbReference>
<name>A0AAD9IVZ7_9ANNE</name>
<evidence type="ECO:0000313" key="2">
    <source>
        <dbReference type="EMBL" id="KAK2141285.1"/>
    </source>
</evidence>
<protein>
    <submittedName>
        <fullName evidence="2">Uncharacterized protein</fullName>
    </submittedName>
</protein>
<accession>A0AAD9IVZ7</accession>
<organism evidence="2 3">
    <name type="scientific">Paralvinella palmiformis</name>
    <dbReference type="NCBI Taxonomy" id="53620"/>
    <lineage>
        <taxon>Eukaryota</taxon>
        <taxon>Metazoa</taxon>
        <taxon>Spiralia</taxon>
        <taxon>Lophotrochozoa</taxon>
        <taxon>Annelida</taxon>
        <taxon>Polychaeta</taxon>
        <taxon>Sedentaria</taxon>
        <taxon>Canalipalpata</taxon>
        <taxon>Terebellida</taxon>
        <taxon>Terebelliformia</taxon>
        <taxon>Alvinellidae</taxon>
        <taxon>Paralvinella</taxon>
    </lineage>
</organism>
<dbReference type="PANTHER" id="PTHR31097">
    <property type="entry name" value="SI:DKEY-276J7.1"/>
    <property type="match status" value="1"/>
</dbReference>
<feature type="compositionally biased region" description="Basic and acidic residues" evidence="1">
    <location>
        <begin position="46"/>
        <end position="55"/>
    </location>
</feature>
<evidence type="ECO:0000256" key="1">
    <source>
        <dbReference type="SAM" id="MobiDB-lite"/>
    </source>
</evidence>
<dbReference type="InterPro" id="IPR040247">
    <property type="entry name" value="DUF5524"/>
</dbReference>
<evidence type="ECO:0000313" key="3">
    <source>
        <dbReference type="Proteomes" id="UP001208570"/>
    </source>
</evidence>
<comment type="caution">
    <text evidence="2">The sequence shown here is derived from an EMBL/GenBank/DDBJ whole genome shotgun (WGS) entry which is preliminary data.</text>
</comment>
<dbReference type="EMBL" id="JAODUP010001127">
    <property type="protein sequence ID" value="KAK2141285.1"/>
    <property type="molecule type" value="Genomic_DNA"/>
</dbReference>
<dbReference type="Pfam" id="PF17662">
    <property type="entry name" value="DUF5524"/>
    <property type="match status" value="1"/>
</dbReference>
<dbReference type="AlphaFoldDB" id="A0AAD9IVZ7"/>
<dbReference type="PANTHER" id="PTHR31097:SF2">
    <property type="entry name" value="CHROMOSOME 7 OPEN READING FRAME 57"/>
    <property type="match status" value="1"/>
</dbReference>
<feature type="region of interest" description="Disordered" evidence="1">
    <location>
        <begin position="256"/>
        <end position="358"/>
    </location>
</feature>
<keyword evidence="3" id="KW-1185">Reference proteome</keyword>
<feature type="compositionally biased region" description="Polar residues" evidence="1">
    <location>
        <begin position="299"/>
        <end position="308"/>
    </location>
</feature>